<dbReference type="STRING" id="469371.Tbis_2755"/>
<dbReference type="HOGENOM" id="CLU_120441_0_0_11"/>
<keyword evidence="1" id="KW-0472">Membrane</keyword>
<evidence type="ECO:0000313" key="3">
    <source>
        <dbReference type="Proteomes" id="UP000006640"/>
    </source>
</evidence>
<organism evidence="2 3">
    <name type="scientific">Thermobispora bispora (strain ATCC 19993 / DSM 43833 / CBS 139.67 / JCM 10125 / KCTC 9307 / NBRC 14880 / R51)</name>
    <dbReference type="NCBI Taxonomy" id="469371"/>
    <lineage>
        <taxon>Bacteria</taxon>
        <taxon>Bacillati</taxon>
        <taxon>Actinomycetota</taxon>
        <taxon>Actinomycetes</taxon>
        <taxon>Streptosporangiales</taxon>
        <taxon>Streptosporangiaceae</taxon>
        <taxon>Thermobispora</taxon>
    </lineage>
</organism>
<dbReference type="eggNOG" id="COG1950">
    <property type="taxonomic scope" value="Bacteria"/>
</dbReference>
<feature type="transmembrane region" description="Helical" evidence="1">
    <location>
        <begin position="64"/>
        <end position="87"/>
    </location>
</feature>
<dbReference type="PANTHER" id="PTHR37309:SF1">
    <property type="entry name" value="SLR0284 PROTEIN"/>
    <property type="match status" value="1"/>
</dbReference>
<dbReference type="KEGG" id="tbi:Tbis_2755"/>
<name>D6Y639_THEBD</name>
<keyword evidence="1" id="KW-0812">Transmembrane</keyword>
<proteinExistence type="predicted"/>
<evidence type="ECO:0000313" key="2">
    <source>
        <dbReference type="EMBL" id="ADG89455.1"/>
    </source>
</evidence>
<dbReference type="EMBL" id="CP001874">
    <property type="protein sequence ID" value="ADG89455.1"/>
    <property type="molecule type" value="Genomic_DNA"/>
</dbReference>
<keyword evidence="1" id="KW-1133">Transmembrane helix</keyword>
<dbReference type="AlphaFoldDB" id="D6Y639"/>
<evidence type="ECO:0000256" key="1">
    <source>
        <dbReference type="SAM" id="Phobius"/>
    </source>
</evidence>
<dbReference type="Pfam" id="PF04020">
    <property type="entry name" value="Phage_holin_4_2"/>
    <property type="match status" value="1"/>
</dbReference>
<sequence>MKVIIKILVVAASLWAATQLVSGITVTAETPLEEVLTLLAVALIFGVVNAVLKPIIKTIGCAFYVITLGLFALVVNAALLLFTGWLARLFDLGFHVEGFWAAFWGAIVISVVSWLLSLVFGDD</sequence>
<accession>D6Y639</accession>
<gene>
    <name evidence="2" type="ordered locus">Tbis_2755</name>
</gene>
<keyword evidence="3" id="KW-1185">Reference proteome</keyword>
<dbReference type="Proteomes" id="UP000006640">
    <property type="component" value="Chromosome"/>
</dbReference>
<dbReference type="RefSeq" id="WP_013132988.1">
    <property type="nucleotide sequence ID" value="NC_014165.1"/>
</dbReference>
<feature type="transmembrane region" description="Helical" evidence="1">
    <location>
        <begin position="99"/>
        <end position="120"/>
    </location>
</feature>
<evidence type="ECO:0008006" key="4">
    <source>
        <dbReference type="Google" id="ProtNLM"/>
    </source>
</evidence>
<protein>
    <recommendedName>
        <fullName evidence="4">Phage holin family protein</fullName>
    </recommendedName>
</protein>
<dbReference type="PANTHER" id="PTHR37309">
    <property type="entry name" value="SLR0284 PROTEIN"/>
    <property type="match status" value="1"/>
</dbReference>
<feature type="transmembrane region" description="Helical" evidence="1">
    <location>
        <begin position="33"/>
        <end position="52"/>
    </location>
</feature>
<dbReference type="InterPro" id="IPR007165">
    <property type="entry name" value="Phage_holin_4_2"/>
</dbReference>
<reference evidence="2 3" key="1">
    <citation type="submission" date="2010-01" db="EMBL/GenBank/DDBJ databases">
        <title>The complete genome of Thermobispora bispora DSM 43833.</title>
        <authorList>
            <consortium name="US DOE Joint Genome Institute (JGI-PGF)"/>
            <person name="Lucas S."/>
            <person name="Copeland A."/>
            <person name="Lapidus A."/>
            <person name="Glavina del Rio T."/>
            <person name="Dalin E."/>
            <person name="Tice H."/>
            <person name="Bruce D."/>
            <person name="Goodwin L."/>
            <person name="Pitluck S."/>
            <person name="Kyrpides N."/>
            <person name="Mavromatis K."/>
            <person name="Ivanova N."/>
            <person name="Mikhailova N."/>
            <person name="Chertkov O."/>
            <person name="Brettin T."/>
            <person name="Detter J.C."/>
            <person name="Han C."/>
            <person name="Larimer F."/>
            <person name="Land M."/>
            <person name="Hauser L."/>
            <person name="Markowitz V."/>
            <person name="Cheng J.-F."/>
            <person name="Hugenholtz P."/>
            <person name="Woyke T."/>
            <person name="Wu D."/>
            <person name="Jando M."/>
            <person name="Schneider S."/>
            <person name="Klenk H.-P."/>
            <person name="Eisen J.A."/>
        </authorList>
    </citation>
    <scope>NUCLEOTIDE SEQUENCE [LARGE SCALE GENOMIC DNA]</scope>
    <source>
        <strain evidence="3">ATCC 19993 / DSM 43833 / CBS 139.67 / JCM 10125 / KCTC 9307 / NBRC 14880 / R51</strain>
    </source>
</reference>